<evidence type="ECO:0000313" key="1">
    <source>
        <dbReference type="EMBL" id="EEC07754.1"/>
    </source>
</evidence>
<protein>
    <submittedName>
        <fullName evidence="1 2">Uncharacterized protein</fullName>
    </submittedName>
</protein>
<sequence>HVYPVRCPRGNASIKGRGVKICLLVYKDASERNVISFNLTFLGESQNCGPDMDMMLVLVHPTNASLNKCRPLKIDEIFKSQSQVDGFAFFADALCRDGFVADDMLLVCLETAE</sequence>
<proteinExistence type="predicted"/>
<evidence type="ECO:0000313" key="2">
    <source>
        <dbReference type="EnsemblMetazoa" id="ISCW006606-PA"/>
    </source>
</evidence>
<dbReference type="HOGENOM" id="CLU_2139665_0_0_1"/>
<keyword evidence="3" id="KW-1185">Reference proteome</keyword>
<dbReference type="Proteomes" id="UP000001555">
    <property type="component" value="Unassembled WGS sequence"/>
</dbReference>
<accession>B7PMD2</accession>
<dbReference type="VEuPathDB" id="VectorBase:ISCP_004059"/>
<gene>
    <name evidence="1" type="ORF">IscW_ISCW006606</name>
</gene>
<organism>
    <name type="scientific">Ixodes scapularis</name>
    <name type="common">Black-legged tick</name>
    <name type="synonym">Deer tick</name>
    <dbReference type="NCBI Taxonomy" id="6945"/>
    <lineage>
        <taxon>Eukaryota</taxon>
        <taxon>Metazoa</taxon>
        <taxon>Ecdysozoa</taxon>
        <taxon>Arthropoda</taxon>
        <taxon>Chelicerata</taxon>
        <taxon>Arachnida</taxon>
        <taxon>Acari</taxon>
        <taxon>Parasitiformes</taxon>
        <taxon>Ixodida</taxon>
        <taxon>Ixodoidea</taxon>
        <taxon>Ixodidae</taxon>
        <taxon>Ixodinae</taxon>
        <taxon>Ixodes</taxon>
    </lineage>
</organism>
<dbReference type="VEuPathDB" id="VectorBase:ISCI006606"/>
<dbReference type="PaxDb" id="6945-B7PMD2"/>
<dbReference type="EMBL" id="DS746723">
    <property type="protein sequence ID" value="EEC07754.1"/>
    <property type="molecule type" value="Genomic_DNA"/>
</dbReference>
<dbReference type="VEuPathDB" id="VectorBase:ISCW006606"/>
<name>B7PMD2_IXOSC</name>
<dbReference type="InParanoid" id="B7PMD2"/>
<dbReference type="EnsemblMetazoa" id="ISCW006606-RA">
    <property type="protein sequence ID" value="ISCW006606-PA"/>
    <property type="gene ID" value="ISCW006606"/>
</dbReference>
<reference evidence="1 3" key="1">
    <citation type="submission" date="2008-03" db="EMBL/GenBank/DDBJ databases">
        <title>Annotation of Ixodes scapularis.</title>
        <authorList>
            <consortium name="Ixodes scapularis Genome Project Consortium"/>
            <person name="Caler E."/>
            <person name="Hannick L.I."/>
            <person name="Bidwell S."/>
            <person name="Joardar V."/>
            <person name="Thiagarajan M."/>
            <person name="Amedeo P."/>
            <person name="Galinsky K.J."/>
            <person name="Schobel S."/>
            <person name="Inman J."/>
            <person name="Hostetler J."/>
            <person name="Miller J."/>
            <person name="Hammond M."/>
            <person name="Megy K."/>
            <person name="Lawson D."/>
            <person name="Kodira C."/>
            <person name="Sutton G."/>
            <person name="Meyer J."/>
            <person name="Hill C.A."/>
            <person name="Birren B."/>
            <person name="Nene V."/>
            <person name="Collins F."/>
            <person name="Alarcon-Chaidez F."/>
            <person name="Wikel S."/>
            <person name="Strausberg R."/>
        </authorList>
    </citation>
    <scope>NUCLEOTIDE SEQUENCE [LARGE SCALE GENOMIC DNA]</scope>
    <source>
        <strain evidence="3">Wikel</strain>
        <strain evidence="1">Wikel colony</strain>
    </source>
</reference>
<dbReference type="EMBL" id="ABJB010496209">
    <property type="status" value="NOT_ANNOTATED_CDS"/>
    <property type="molecule type" value="Genomic_DNA"/>
</dbReference>
<feature type="non-terminal residue" evidence="1">
    <location>
        <position position="1"/>
    </location>
</feature>
<reference evidence="2" key="2">
    <citation type="submission" date="2020-05" db="UniProtKB">
        <authorList>
            <consortium name="EnsemblMetazoa"/>
        </authorList>
    </citation>
    <scope>IDENTIFICATION</scope>
    <source>
        <strain evidence="2">wikel</strain>
    </source>
</reference>
<evidence type="ECO:0000313" key="3">
    <source>
        <dbReference type="Proteomes" id="UP000001555"/>
    </source>
</evidence>
<dbReference type="OrthoDB" id="1630758at2759"/>
<dbReference type="AlphaFoldDB" id="B7PMD2"/>